<accession>A0AAV7V5Z3</accession>
<comment type="caution">
    <text evidence="2">The sequence shown here is derived from an EMBL/GenBank/DDBJ whole genome shotgun (WGS) entry which is preliminary data.</text>
</comment>
<evidence type="ECO:0000313" key="3">
    <source>
        <dbReference type="Proteomes" id="UP001066276"/>
    </source>
</evidence>
<dbReference type="Proteomes" id="UP001066276">
    <property type="component" value="Chromosome 2_2"/>
</dbReference>
<keyword evidence="3" id="KW-1185">Reference proteome</keyword>
<feature type="region of interest" description="Disordered" evidence="1">
    <location>
        <begin position="17"/>
        <end position="289"/>
    </location>
</feature>
<evidence type="ECO:0000313" key="2">
    <source>
        <dbReference type="EMBL" id="KAJ1195488.1"/>
    </source>
</evidence>
<feature type="compositionally biased region" description="Basic and acidic residues" evidence="1">
    <location>
        <begin position="29"/>
        <end position="40"/>
    </location>
</feature>
<gene>
    <name evidence="2" type="ORF">NDU88_004768</name>
</gene>
<sequence length="289" mass="29487">MATAVYTMCCYYESVPPLTALPKSPQTSERSEKLVNERSHSAAPTSHAAYTLSAPYSAANKKRNGSCEPAEGSLTAERPERPRAPARKPSTASQNATPLGTGPGPRPGASRAGGAVRGRRGARERGPGAGAGSSGQEDPTLSRGRDRGAGVGRARASPAPAPPGAARRKKSSPSRDGTHAHPARPWEVKTESKCLPGLGPPPRTSCRPRAAGRPGPGGAGAREGTAAPPDQGRGWASPSRLARLGAARLEPGDSQLAGVETPAADGRRAGGAKPNSTPPRCQVPWPVPG</sequence>
<evidence type="ECO:0008006" key="4">
    <source>
        <dbReference type="Google" id="ProtNLM"/>
    </source>
</evidence>
<evidence type="ECO:0000256" key="1">
    <source>
        <dbReference type="SAM" id="MobiDB-lite"/>
    </source>
</evidence>
<name>A0AAV7V5Z3_PLEWA</name>
<dbReference type="EMBL" id="JANPWB010000004">
    <property type="protein sequence ID" value="KAJ1195488.1"/>
    <property type="molecule type" value="Genomic_DNA"/>
</dbReference>
<protein>
    <recommendedName>
        <fullName evidence="4">Translation initiation factor IF-2-like</fullName>
    </recommendedName>
</protein>
<organism evidence="2 3">
    <name type="scientific">Pleurodeles waltl</name>
    <name type="common">Iberian ribbed newt</name>
    <dbReference type="NCBI Taxonomy" id="8319"/>
    <lineage>
        <taxon>Eukaryota</taxon>
        <taxon>Metazoa</taxon>
        <taxon>Chordata</taxon>
        <taxon>Craniata</taxon>
        <taxon>Vertebrata</taxon>
        <taxon>Euteleostomi</taxon>
        <taxon>Amphibia</taxon>
        <taxon>Batrachia</taxon>
        <taxon>Caudata</taxon>
        <taxon>Salamandroidea</taxon>
        <taxon>Salamandridae</taxon>
        <taxon>Pleurodelinae</taxon>
        <taxon>Pleurodeles</taxon>
    </lineage>
</organism>
<dbReference type="AlphaFoldDB" id="A0AAV7V5Z3"/>
<feature type="compositionally biased region" description="Basic and acidic residues" evidence="1">
    <location>
        <begin position="176"/>
        <end position="192"/>
    </location>
</feature>
<reference evidence="2" key="1">
    <citation type="journal article" date="2022" name="bioRxiv">
        <title>Sequencing and chromosome-scale assembly of the giantPleurodeles waltlgenome.</title>
        <authorList>
            <person name="Brown T."/>
            <person name="Elewa A."/>
            <person name="Iarovenko S."/>
            <person name="Subramanian E."/>
            <person name="Araus A.J."/>
            <person name="Petzold A."/>
            <person name="Susuki M."/>
            <person name="Suzuki K.-i.T."/>
            <person name="Hayashi T."/>
            <person name="Toyoda A."/>
            <person name="Oliveira C."/>
            <person name="Osipova E."/>
            <person name="Leigh N.D."/>
            <person name="Simon A."/>
            <person name="Yun M.H."/>
        </authorList>
    </citation>
    <scope>NUCLEOTIDE SEQUENCE</scope>
    <source>
        <strain evidence="2">20211129_DDA</strain>
        <tissue evidence="2">Liver</tissue>
    </source>
</reference>
<proteinExistence type="predicted"/>